<dbReference type="Gene3D" id="1.10.10.60">
    <property type="entry name" value="Homeodomain-like"/>
    <property type="match status" value="1"/>
</dbReference>
<feature type="DNA-binding region" description="H-T-H motif" evidence="5">
    <location>
        <begin position="29"/>
        <end position="48"/>
    </location>
</feature>
<evidence type="ECO:0000256" key="2">
    <source>
        <dbReference type="ARBA" id="ARBA00023015"/>
    </source>
</evidence>
<dbReference type="Pfam" id="PF00440">
    <property type="entry name" value="TetR_N"/>
    <property type="match status" value="1"/>
</dbReference>
<dbReference type="SUPFAM" id="SSF48498">
    <property type="entry name" value="Tetracyclin repressor-like, C-terminal domain"/>
    <property type="match status" value="1"/>
</dbReference>
<organism evidence="7 8">
    <name type="scientific">Caballeronia sordidicola</name>
    <name type="common">Burkholderia sordidicola</name>
    <dbReference type="NCBI Taxonomy" id="196367"/>
    <lineage>
        <taxon>Bacteria</taxon>
        <taxon>Pseudomonadati</taxon>
        <taxon>Pseudomonadota</taxon>
        <taxon>Betaproteobacteria</taxon>
        <taxon>Burkholderiales</taxon>
        <taxon>Burkholderiaceae</taxon>
        <taxon>Caballeronia</taxon>
    </lineage>
</organism>
<gene>
    <name evidence="7" type="ORF">PAMC26577_38060</name>
</gene>
<name>A0A242M6Z1_CABSO</name>
<proteinExistence type="predicted"/>
<dbReference type="InterPro" id="IPR023772">
    <property type="entry name" value="DNA-bd_HTH_TetR-type_CS"/>
</dbReference>
<dbReference type="InterPro" id="IPR009057">
    <property type="entry name" value="Homeodomain-like_sf"/>
</dbReference>
<evidence type="ECO:0000256" key="1">
    <source>
        <dbReference type="ARBA" id="ARBA00022491"/>
    </source>
</evidence>
<keyword evidence="1" id="KW-0678">Repressor</keyword>
<sequence>MSRPREFDEAAVLDTAMRCFWKRGYEATSVRELAGSMGITGASLYNAFGDKRSLFRRALVYYVATSFDERVCRFEGHLPPLQAIKGFFAEIVERSLRDEDRKGCMLVNSALEVAPHDPEFQQVVAGVLVKIEAFFRRCVLAGQQAGEIACSQPADDLARMLLGVLLAIRVLARSRPEPALLHGLVQTALVLLDNHEKQGVLA</sequence>
<dbReference type="InterPro" id="IPR001647">
    <property type="entry name" value="HTH_TetR"/>
</dbReference>
<dbReference type="GO" id="GO:0003677">
    <property type="term" value="F:DNA binding"/>
    <property type="evidence" value="ECO:0007669"/>
    <property type="project" value="UniProtKB-UniRule"/>
</dbReference>
<feature type="domain" description="HTH tetR-type" evidence="6">
    <location>
        <begin position="6"/>
        <end position="66"/>
    </location>
</feature>
<dbReference type="PROSITE" id="PS50977">
    <property type="entry name" value="HTH_TETR_2"/>
    <property type="match status" value="1"/>
</dbReference>
<dbReference type="SUPFAM" id="SSF46689">
    <property type="entry name" value="Homeodomain-like"/>
    <property type="match status" value="1"/>
</dbReference>
<dbReference type="PRINTS" id="PR00455">
    <property type="entry name" value="HTHTETR"/>
</dbReference>
<keyword evidence="4" id="KW-0804">Transcription</keyword>
<protein>
    <submittedName>
        <fullName evidence="7">Transcriptional regulator, TetR family</fullName>
    </submittedName>
</protein>
<dbReference type="Proteomes" id="UP000195221">
    <property type="component" value="Unassembled WGS sequence"/>
</dbReference>
<dbReference type="RefSeq" id="WP_086386782.1">
    <property type="nucleotide sequence ID" value="NZ_NBTZ01000161.1"/>
</dbReference>
<reference evidence="7 8" key="1">
    <citation type="submission" date="2017-03" db="EMBL/GenBank/DDBJ databases">
        <title>Genome analysis of strain PAMC 26577.</title>
        <authorList>
            <person name="Oh H.-M."/>
            <person name="Yang J.-A."/>
        </authorList>
    </citation>
    <scope>NUCLEOTIDE SEQUENCE [LARGE SCALE GENOMIC DNA]</scope>
    <source>
        <strain evidence="7 8">PAMC 26577</strain>
    </source>
</reference>
<accession>A0A242M6Z1</accession>
<evidence type="ECO:0000256" key="5">
    <source>
        <dbReference type="PROSITE-ProRule" id="PRU00335"/>
    </source>
</evidence>
<dbReference type="EMBL" id="NBTZ01000161">
    <property type="protein sequence ID" value="OTP66395.1"/>
    <property type="molecule type" value="Genomic_DNA"/>
</dbReference>
<dbReference type="PANTHER" id="PTHR47506">
    <property type="entry name" value="TRANSCRIPTIONAL REGULATORY PROTEIN"/>
    <property type="match status" value="1"/>
</dbReference>
<evidence type="ECO:0000256" key="4">
    <source>
        <dbReference type="ARBA" id="ARBA00023163"/>
    </source>
</evidence>
<dbReference type="InterPro" id="IPR036271">
    <property type="entry name" value="Tet_transcr_reg_TetR-rel_C_sf"/>
</dbReference>
<dbReference type="AlphaFoldDB" id="A0A242M6Z1"/>
<dbReference type="Gene3D" id="1.10.357.10">
    <property type="entry name" value="Tetracycline Repressor, domain 2"/>
    <property type="match status" value="1"/>
</dbReference>
<evidence type="ECO:0000256" key="3">
    <source>
        <dbReference type="ARBA" id="ARBA00023125"/>
    </source>
</evidence>
<evidence type="ECO:0000313" key="8">
    <source>
        <dbReference type="Proteomes" id="UP000195221"/>
    </source>
</evidence>
<evidence type="ECO:0000259" key="6">
    <source>
        <dbReference type="PROSITE" id="PS50977"/>
    </source>
</evidence>
<dbReference type="Pfam" id="PF16925">
    <property type="entry name" value="TetR_C_13"/>
    <property type="match status" value="1"/>
</dbReference>
<comment type="caution">
    <text evidence="7">The sequence shown here is derived from an EMBL/GenBank/DDBJ whole genome shotgun (WGS) entry which is preliminary data.</text>
</comment>
<keyword evidence="3 5" id="KW-0238">DNA-binding</keyword>
<dbReference type="InterPro" id="IPR011075">
    <property type="entry name" value="TetR_C"/>
</dbReference>
<keyword evidence="2" id="KW-0805">Transcription regulation</keyword>
<dbReference type="PROSITE" id="PS01081">
    <property type="entry name" value="HTH_TETR_1"/>
    <property type="match status" value="1"/>
</dbReference>
<evidence type="ECO:0000313" key="7">
    <source>
        <dbReference type="EMBL" id="OTP66395.1"/>
    </source>
</evidence>
<dbReference type="PANTHER" id="PTHR47506:SF1">
    <property type="entry name" value="HTH-TYPE TRANSCRIPTIONAL REGULATOR YJDC"/>
    <property type="match status" value="1"/>
</dbReference>